<dbReference type="GO" id="GO:0007131">
    <property type="term" value="P:reciprocal meiotic recombination"/>
    <property type="evidence" value="ECO:0007669"/>
    <property type="project" value="TreeGrafter"/>
</dbReference>
<dbReference type="GO" id="GO:0003677">
    <property type="term" value="F:DNA binding"/>
    <property type="evidence" value="ECO:0007669"/>
    <property type="project" value="UniProtKB-KW"/>
</dbReference>
<evidence type="ECO:0000313" key="14">
    <source>
        <dbReference type="Proteomes" id="UP000000702"/>
    </source>
</evidence>
<dbReference type="Gene3D" id="3.40.1360.10">
    <property type="match status" value="1"/>
</dbReference>
<evidence type="ECO:0000256" key="6">
    <source>
        <dbReference type="ARBA" id="ARBA00022842"/>
    </source>
</evidence>
<dbReference type="PRINTS" id="PR01550">
    <property type="entry name" value="TOP6AFAMILY"/>
</dbReference>
<dbReference type="InterPro" id="IPR036078">
    <property type="entry name" value="Spo11/TopoVI_A_sf"/>
</dbReference>
<comment type="catalytic activity">
    <reaction evidence="1">
        <text>ATP-dependent breakage, passage and rejoining of double-stranded DNA.</text>
        <dbReference type="EC" id="5.6.2.2"/>
    </reaction>
</comment>
<dbReference type="InterPro" id="IPR036388">
    <property type="entry name" value="WH-like_DNA-bd_sf"/>
</dbReference>
<dbReference type="CDD" id="cd00223">
    <property type="entry name" value="TOPRIM_TopoIIB_SPO"/>
    <property type="match status" value="1"/>
</dbReference>
<evidence type="ECO:0000256" key="8">
    <source>
        <dbReference type="ARBA" id="ARBA00023125"/>
    </source>
</evidence>
<dbReference type="GO" id="GO:0005524">
    <property type="term" value="F:ATP binding"/>
    <property type="evidence" value="ECO:0007669"/>
    <property type="project" value="InterPro"/>
</dbReference>
<evidence type="ECO:0000256" key="10">
    <source>
        <dbReference type="SAM" id="MobiDB-lite"/>
    </source>
</evidence>
<proteinExistence type="inferred from homology"/>
<evidence type="ECO:0000256" key="5">
    <source>
        <dbReference type="ARBA" id="ARBA00022723"/>
    </source>
</evidence>
<evidence type="ECO:0000256" key="9">
    <source>
        <dbReference type="ARBA" id="ARBA00023235"/>
    </source>
</evidence>
<keyword evidence="7" id="KW-0799">Topoisomerase</keyword>
<dbReference type="GO" id="GO:0000228">
    <property type="term" value="C:nuclear chromosome"/>
    <property type="evidence" value="ECO:0007669"/>
    <property type="project" value="TreeGrafter"/>
</dbReference>
<feature type="domain" description="Spo11/DNA topoisomerase VI subunit A N-terminal" evidence="11">
    <location>
        <begin position="138"/>
        <end position="196"/>
    </location>
</feature>
<dbReference type="GO" id="GO:0042138">
    <property type="term" value="P:meiotic DNA double-strand break formation"/>
    <property type="evidence" value="ECO:0007669"/>
    <property type="project" value="TreeGrafter"/>
</dbReference>
<sequence>MGMAPDTSETCFTTDEAAAPSASSVAVRDGLPCGTWQTHPFIDESTVAANTPMALKEEIIRRMEVFVLTAIHEIVASTKGKQGRDNKRTAKPRVTPAVHGGGGEPPYDEGHCRCPNTCSAGRCTTSKRTHQSRLWTTRQQLLVLRQLYTNTHNGIICTQRDVYYQLSRFFPDQGCVNRIIQQLVQQLAMPRQLLGVVPGTRGCVGGLLSFQGVDLQRYSSEGFPLPTLQEELCVSWSGAQYRESEDVGSSNGFKGFELHNSVRYILVVEKHSVFFRLMEERVFERVPCVLLTSQGFPTASALSLLMNMQEMISAVGANVPLVALVDFNPSGLLILQQYKHNTGRMHESRCSAAHSLRWLGLRCRHILSAGSAEDNNYPLPVKTVAGAPSLSTPERVVRLSSQPFTGRDDAVISNIIARWKSTWRGCSDGEEACRTWLREAQKMQQLRIKVDIEALYERGTSRLGGHKFTGSSSQSLFRGDFSAWVCRGLFRRDYI</sequence>
<dbReference type="VEuPathDB" id="TriTrypDB:TcIL3000_0_05590"/>
<evidence type="ECO:0000259" key="11">
    <source>
        <dbReference type="Pfam" id="PF04406"/>
    </source>
</evidence>
<dbReference type="SUPFAM" id="SSF56726">
    <property type="entry name" value="DNA topoisomerase IV, alpha subunit"/>
    <property type="match status" value="1"/>
</dbReference>
<comment type="caution">
    <text evidence="13">The sequence shown here is derived from an EMBL/GenBank/DDBJ whole genome shotgun (WGS) entry which is preliminary data.</text>
</comment>
<evidence type="ECO:0000256" key="1">
    <source>
        <dbReference type="ARBA" id="ARBA00000185"/>
    </source>
</evidence>
<dbReference type="PANTHER" id="PTHR10848">
    <property type="entry name" value="MEIOTIC RECOMBINATION PROTEIN SPO11"/>
    <property type="match status" value="1"/>
</dbReference>
<protein>
    <recommendedName>
        <fullName evidence="4">DNA topoisomerase (ATP-hydrolyzing)</fullName>
        <ecNumber evidence="4">5.6.2.2</ecNumber>
    </recommendedName>
</protein>
<gene>
    <name evidence="13" type="ORF">TCIL3000_0_05590</name>
</gene>
<dbReference type="EC" id="5.6.2.2" evidence="4"/>
<keyword evidence="9" id="KW-0413">Isomerase</keyword>
<dbReference type="InterPro" id="IPR034136">
    <property type="entry name" value="TOPRIM_Topo6A/Spo11"/>
</dbReference>
<keyword evidence="8" id="KW-0238">DNA-binding</keyword>
<reference evidence="13 14" key="2">
    <citation type="journal article" date="2012" name="Proc. Natl. Acad. Sci. U.S.A.">
        <title>Antigenic diversity is generated by distinct evolutionary mechanisms in African trypanosome species.</title>
        <authorList>
            <person name="Jackson A.P."/>
            <person name="Berry A."/>
            <person name="Aslett M."/>
            <person name="Allison H.C."/>
            <person name="Burton P."/>
            <person name="Vavrova-Anderson J."/>
            <person name="Brown R."/>
            <person name="Browne H."/>
            <person name="Corton N."/>
            <person name="Hauser H."/>
            <person name="Gamble J."/>
            <person name="Gilderthorp R."/>
            <person name="Marcello L."/>
            <person name="McQuillan J."/>
            <person name="Otto T.D."/>
            <person name="Quail M.A."/>
            <person name="Sanders M.J."/>
            <person name="van Tonder A."/>
            <person name="Ginger M.L."/>
            <person name="Field M.C."/>
            <person name="Barry J.D."/>
            <person name="Hertz-Fowler C."/>
            <person name="Berriman M."/>
        </authorList>
    </citation>
    <scope>NUCLEOTIDE SEQUENCE [LARGE SCALE GENOMIC DNA]</scope>
    <source>
        <strain evidence="13 14">IL3000</strain>
    </source>
</reference>
<dbReference type="GO" id="GO:0003918">
    <property type="term" value="F:DNA topoisomerase type II (double strand cut, ATP-hydrolyzing) activity"/>
    <property type="evidence" value="ECO:0007669"/>
    <property type="project" value="UniProtKB-EC"/>
</dbReference>
<dbReference type="Pfam" id="PF21180">
    <property type="entry name" value="TOP6A-Spo11_Toprim"/>
    <property type="match status" value="1"/>
</dbReference>
<dbReference type="InterPro" id="IPR013049">
    <property type="entry name" value="Spo11/TopoVI_A_N"/>
</dbReference>
<feature type="domain" description="Topoisomerase 6 subunit A/Spo11 TOPRIM" evidence="12">
    <location>
        <begin position="264"/>
        <end position="460"/>
    </location>
</feature>
<comment type="similarity">
    <text evidence="3">Belongs to the TOP6A family.</text>
</comment>
<dbReference type="PANTHER" id="PTHR10848:SF2">
    <property type="entry name" value="RECOMBINATION PROTEIN SPO11, PUTATIVE-RELATED"/>
    <property type="match status" value="1"/>
</dbReference>
<evidence type="ECO:0000256" key="2">
    <source>
        <dbReference type="ARBA" id="ARBA00001946"/>
    </source>
</evidence>
<evidence type="ECO:0000256" key="3">
    <source>
        <dbReference type="ARBA" id="ARBA00006559"/>
    </source>
</evidence>
<dbReference type="Proteomes" id="UP000000702">
    <property type="component" value="Unassembled WGS sequence"/>
</dbReference>
<keyword evidence="14" id="KW-1185">Reference proteome</keyword>
<evidence type="ECO:0000259" key="12">
    <source>
        <dbReference type="Pfam" id="PF21180"/>
    </source>
</evidence>
<comment type="cofactor">
    <cofactor evidence="2">
        <name>Mg(2+)</name>
        <dbReference type="ChEBI" id="CHEBI:18420"/>
    </cofactor>
</comment>
<evidence type="ECO:0000256" key="4">
    <source>
        <dbReference type="ARBA" id="ARBA00012895"/>
    </source>
</evidence>
<accession>F9WBV7</accession>
<dbReference type="GO" id="GO:0000706">
    <property type="term" value="P:meiotic DNA double-strand break processing"/>
    <property type="evidence" value="ECO:0007669"/>
    <property type="project" value="TreeGrafter"/>
</dbReference>
<feature type="region of interest" description="Disordered" evidence="10">
    <location>
        <begin position="78"/>
        <end position="102"/>
    </location>
</feature>
<reference evidence="14" key="1">
    <citation type="submission" date="2011-07" db="EMBL/GenBank/DDBJ databases">
        <title>Divergent evolution of antigenic variation in African trypanosomes.</title>
        <authorList>
            <person name="Jackson A.P."/>
            <person name="Berry A."/>
            <person name="Allison H.C."/>
            <person name="Burton P."/>
            <person name="Anderson J."/>
            <person name="Aslett M."/>
            <person name="Brown R."/>
            <person name="Corton N."/>
            <person name="Harris D."/>
            <person name="Hauser H."/>
            <person name="Gamble J."/>
            <person name="Gilderthorp R."/>
            <person name="McQuillan J."/>
            <person name="Quail M.A."/>
            <person name="Sanders M."/>
            <person name="Van Tonder A."/>
            <person name="Ginger M.L."/>
            <person name="Donelson J.E."/>
            <person name="Field M.C."/>
            <person name="Barry J.D."/>
            <person name="Berriman M."/>
            <person name="Hertz-Fowler C."/>
        </authorList>
    </citation>
    <scope>NUCLEOTIDE SEQUENCE [LARGE SCALE GENOMIC DNA]</scope>
    <source>
        <strain evidence="14">IL3000</strain>
    </source>
</reference>
<organism evidence="13 14">
    <name type="scientific">Trypanosoma congolense (strain IL3000)</name>
    <dbReference type="NCBI Taxonomy" id="1068625"/>
    <lineage>
        <taxon>Eukaryota</taxon>
        <taxon>Discoba</taxon>
        <taxon>Euglenozoa</taxon>
        <taxon>Kinetoplastea</taxon>
        <taxon>Metakinetoplastina</taxon>
        <taxon>Trypanosomatida</taxon>
        <taxon>Trypanosomatidae</taxon>
        <taxon>Trypanosoma</taxon>
        <taxon>Nannomonas</taxon>
    </lineage>
</organism>
<keyword evidence="5" id="KW-0479">Metal-binding</keyword>
<dbReference type="Pfam" id="PF04406">
    <property type="entry name" value="TP6A_N"/>
    <property type="match status" value="1"/>
</dbReference>
<evidence type="ECO:0000256" key="7">
    <source>
        <dbReference type="ARBA" id="ARBA00023029"/>
    </source>
</evidence>
<dbReference type="OMA" id="LGIPRQW"/>
<name>F9WBV7_TRYCI</name>
<dbReference type="Gene3D" id="1.10.10.10">
    <property type="entry name" value="Winged helix-like DNA-binding domain superfamily/Winged helix DNA-binding domain"/>
    <property type="match status" value="1"/>
</dbReference>
<dbReference type="EMBL" id="CAEQ01001632">
    <property type="protein sequence ID" value="CCD14743.1"/>
    <property type="molecule type" value="Genomic_DNA"/>
</dbReference>
<evidence type="ECO:0000313" key="13">
    <source>
        <dbReference type="EMBL" id="CCD14743.1"/>
    </source>
</evidence>
<keyword evidence="6" id="KW-0460">Magnesium</keyword>
<dbReference type="GO" id="GO:0046872">
    <property type="term" value="F:metal ion binding"/>
    <property type="evidence" value="ECO:0007669"/>
    <property type="project" value="UniProtKB-KW"/>
</dbReference>
<dbReference type="InterPro" id="IPR002815">
    <property type="entry name" value="Spo11/TopoVI_A"/>
</dbReference>
<dbReference type="AlphaFoldDB" id="F9WBV7"/>